<dbReference type="SUPFAM" id="SSF47370">
    <property type="entry name" value="Bromodomain"/>
    <property type="match status" value="1"/>
</dbReference>
<dbReference type="Pfam" id="PF00664">
    <property type="entry name" value="ABC_membrane"/>
    <property type="match status" value="1"/>
</dbReference>
<evidence type="ECO:0000256" key="2">
    <source>
        <dbReference type="ARBA" id="ARBA00022448"/>
    </source>
</evidence>
<evidence type="ECO:0000256" key="3">
    <source>
        <dbReference type="ARBA" id="ARBA00022692"/>
    </source>
</evidence>
<keyword evidence="6 11" id="KW-1133">Transmembrane helix</keyword>
<evidence type="ECO:0000256" key="8">
    <source>
        <dbReference type="ARBA" id="ARBA00023136"/>
    </source>
</evidence>
<dbReference type="PROSITE" id="PS00633">
    <property type="entry name" value="BROMODOMAIN_1"/>
    <property type="match status" value="1"/>
</dbReference>
<gene>
    <name evidence="15" type="ORF">VitviT2T_008502</name>
</gene>
<dbReference type="Pfam" id="PF00005">
    <property type="entry name" value="ABC_tran"/>
    <property type="match status" value="1"/>
</dbReference>
<dbReference type="Gene3D" id="1.20.1560.10">
    <property type="entry name" value="ABC transporter type 1, transmembrane domain"/>
    <property type="match status" value="1"/>
</dbReference>
<dbReference type="SUPFAM" id="SSF52540">
    <property type="entry name" value="P-loop containing nucleoside triphosphate hydrolases"/>
    <property type="match status" value="1"/>
</dbReference>
<dbReference type="InterPro" id="IPR003593">
    <property type="entry name" value="AAA+_ATPase"/>
</dbReference>
<accession>A0ABY9C2F6</accession>
<organism evidence="15 16">
    <name type="scientific">Vitis vinifera</name>
    <name type="common">Grape</name>
    <dbReference type="NCBI Taxonomy" id="29760"/>
    <lineage>
        <taxon>Eukaryota</taxon>
        <taxon>Viridiplantae</taxon>
        <taxon>Streptophyta</taxon>
        <taxon>Embryophyta</taxon>
        <taxon>Tracheophyta</taxon>
        <taxon>Spermatophyta</taxon>
        <taxon>Magnoliopsida</taxon>
        <taxon>eudicotyledons</taxon>
        <taxon>Gunneridae</taxon>
        <taxon>Pentapetalae</taxon>
        <taxon>rosids</taxon>
        <taxon>Vitales</taxon>
        <taxon>Vitaceae</taxon>
        <taxon>Viteae</taxon>
        <taxon>Vitis</taxon>
    </lineage>
</organism>
<feature type="region of interest" description="Disordered" evidence="10">
    <location>
        <begin position="771"/>
        <end position="844"/>
    </location>
</feature>
<evidence type="ECO:0000313" key="15">
    <source>
        <dbReference type="EMBL" id="WJZ89275.1"/>
    </source>
</evidence>
<dbReference type="EMBL" id="CP126653">
    <property type="protein sequence ID" value="WJZ89275.1"/>
    <property type="molecule type" value="Genomic_DNA"/>
</dbReference>
<dbReference type="InterPro" id="IPR036640">
    <property type="entry name" value="ABC1_TM_sf"/>
</dbReference>
<feature type="compositionally biased region" description="Basic and acidic residues" evidence="10">
    <location>
        <begin position="819"/>
        <end position="828"/>
    </location>
</feature>
<feature type="domain" description="ABC transporter" evidence="13">
    <location>
        <begin position="476"/>
        <end position="710"/>
    </location>
</feature>
<feature type="transmembrane region" description="Helical" evidence="11">
    <location>
        <begin position="140"/>
        <end position="161"/>
    </location>
</feature>
<dbReference type="PRINTS" id="PR00503">
    <property type="entry name" value="BROMODOMAIN"/>
</dbReference>
<feature type="compositionally biased region" description="Basic and acidic residues" evidence="10">
    <location>
        <begin position="771"/>
        <end position="786"/>
    </location>
</feature>
<evidence type="ECO:0000256" key="9">
    <source>
        <dbReference type="PROSITE-ProRule" id="PRU00035"/>
    </source>
</evidence>
<comment type="subcellular location">
    <subcellularLocation>
        <location evidence="1">Mitochondrion membrane</location>
        <topology evidence="1">Multi-pass membrane protein</topology>
    </subcellularLocation>
</comment>
<evidence type="ECO:0000256" key="10">
    <source>
        <dbReference type="SAM" id="MobiDB-lite"/>
    </source>
</evidence>
<evidence type="ECO:0000256" key="4">
    <source>
        <dbReference type="ARBA" id="ARBA00022741"/>
    </source>
</evidence>
<feature type="compositionally biased region" description="Low complexity" evidence="10">
    <location>
        <begin position="1699"/>
        <end position="1731"/>
    </location>
</feature>
<feature type="domain" description="ABC transmembrane type-1" evidence="14">
    <location>
        <begin position="141"/>
        <end position="442"/>
    </location>
</feature>
<feature type="region of interest" description="Disordered" evidence="10">
    <location>
        <begin position="1106"/>
        <end position="1140"/>
    </location>
</feature>
<evidence type="ECO:0000313" key="16">
    <source>
        <dbReference type="Proteomes" id="UP001227230"/>
    </source>
</evidence>
<evidence type="ECO:0000259" key="13">
    <source>
        <dbReference type="PROSITE" id="PS50893"/>
    </source>
</evidence>
<dbReference type="SUPFAM" id="SSF90123">
    <property type="entry name" value="ABC transporter transmembrane region"/>
    <property type="match status" value="1"/>
</dbReference>
<dbReference type="InterPro" id="IPR011527">
    <property type="entry name" value="ABC1_TM_dom"/>
</dbReference>
<sequence length="1737" mass="191422">MAGVASCSRLFSGNSKRFLLRYSHRNNSTINICNGRELGIARNLNITRRIHFFRHLNSFLSDSPPSYRPPSPYHRHPSWTLKGYALFSTSTAGDVTATKQVGKKNQAKVVSDEHAADMKILRTLAKYLWSKDNPEFRFRVIMALGFLVGAKVLNVQVPFLFKLAVDWLTTTTGNATALASFTTANSTALALFVSPAAVLVGYGIARSGASAFNELRTAVFSKVALRTIRSVSRRVFSHLHDLDLQYHLSRETGALNRIIDRGSRAINFILSSMVFNIVPTILEISMVAGILAYKFGASFAWITSLSVAAYVAFTLAVTQWRTKFRKIMNKADNDASTRAIDSLINYETVKYFNSEAFEVEKYDELLKRYEDAALKTQRSLAFLNFGQNLIFSTALSTAMVLCSHGIMNGEMTVGDLVMVNGLLFQLSLPLNFLGSVYRETIQSLVDMKSMFQLLEERPDIRNADDAKPLKLSGGSIQFSNVHFSYLTERKILDGISFVVPAGKSVAIVGTSGSGKSTILRLLFRFFDAQCGTICIDGEDIRKVTLESLRKSIGVVPQDTVLFNDTIFHNIQYGRLSATNEEVYDAARRAAIHDTIMNFPEKYSTVVGERGLKLSGGEKQRVALARAFLKAPAILLCDEATSALDSTTESEILNALKTLANNRTSIFIAHRLTTAMQCDEIIVLENGTVIEQGPHEVLLSKAGRYAQLWGQQNNSPDGVDPTIKLEALIALVLRRICKVYVLQKSEMSKEEEGYRRRSSRLWALEEAAKFKQKEKEEKDKEAKEKLRAKQNASPSMPLPDRKRGRKKKRLEEVVVSSVARDGENPKDEDPPLNPDQPAILPSTKPLPEKSRLEFILDILQRRDTHEIFAEPVDADEVEGYYDVIKEPMDFGTMRAKLQEGMYKTLEQFEHDVFQISSNAMLFNSSTTVYFRQARALRELAQKVFDALKTHPETLELEFSQIRRRPGRKPQGEGSVSHTKLASNLKSIGIGVSSNGRTCSLNGPSIRRNTQAYLAASRSISRADQKDKAILSGSRGGRNLNQMETERRRTYRPWSTFASENDLLISAVYNESKQLIQVRNGDGGYKESLMRFLKDMGPTAQMVANRKMANCPTGDPSSQSVTPAPSANTPNHLLPASTSQTGTPYLGAVTNCPTPHNFQQNLPGDSSGFADANDRLTVGGNAFRGNIHTRNSMDIHSGAYKGKMVCLPGRMNIPSAIQGEIFPTNYMMGTQSALQVQRTYPATRKNTDNTVLGETAVNKPAIMDIRNPTREEMIHTSDKMGLLRGAVREDSMKQKQNAQIHSGSYFPITGIKDLNSVGSTGAVREDSSKQKQNTQIQSGSYFALAGVKDLNFVGGTSSVGENSTEQNQNTQIRLSSYFPISGMRDLNSVGNTGAVREDSNKQNQNTQIQSASYFPITGIKDLNSVGSAGAVKGDSPKRNQNSHIQLGPYFPITGIKDLNSVDSTGAVREDSTKQKQNSQIQSGSYFPFTGIKDLKSVGSTGIEDLNSPSIRITNTSGKHKMMDLMMDSCQFDDQVQLALLATESQSRLLEFGSKSESSLLPLQVANMTSSGYATTAFHGLGSDYMGGEDLTDAPLIPNYGAISAREGQLLEWSRPTPWGLQAIHDFPYKKMPAGGMNSFPQDALVALGGVNPVHQNALVGQGPQLASAPRGPFVDALSFYERASNQGFQAEASGHHLGNIQQQQPVQASQQLRQASQQPRQTSQQPKQASQQPDLALQL</sequence>
<dbReference type="InterPro" id="IPR027417">
    <property type="entry name" value="P-loop_NTPase"/>
</dbReference>
<name>A0ABY9C2F6_VITVI</name>
<evidence type="ECO:0000259" key="12">
    <source>
        <dbReference type="PROSITE" id="PS50014"/>
    </source>
</evidence>
<keyword evidence="8 11" id="KW-0472">Membrane</keyword>
<evidence type="ECO:0008006" key="17">
    <source>
        <dbReference type="Google" id="ProtNLM"/>
    </source>
</evidence>
<reference evidence="15 16" key="1">
    <citation type="journal article" date="2023" name="Hortic Res">
        <title>The complete reference genome for grapevine (Vitis vinifera L.) genetics and breeding.</title>
        <authorList>
            <person name="Shi X."/>
            <person name="Cao S."/>
            <person name="Wang X."/>
            <person name="Huang S."/>
            <person name="Wang Y."/>
            <person name="Liu Z."/>
            <person name="Liu W."/>
            <person name="Leng X."/>
            <person name="Peng Y."/>
            <person name="Wang N."/>
            <person name="Wang Y."/>
            <person name="Ma Z."/>
            <person name="Xu X."/>
            <person name="Zhang F."/>
            <person name="Xue H."/>
            <person name="Zhong H."/>
            <person name="Wang Y."/>
            <person name="Zhang K."/>
            <person name="Velt A."/>
            <person name="Avia K."/>
            <person name="Holtgrawe D."/>
            <person name="Grimplet J."/>
            <person name="Matus J.T."/>
            <person name="Ware D."/>
            <person name="Wu X."/>
            <person name="Wang H."/>
            <person name="Liu C."/>
            <person name="Fang Y."/>
            <person name="Rustenholz C."/>
            <person name="Cheng Z."/>
            <person name="Xiao H."/>
            <person name="Zhou Y."/>
        </authorList>
    </citation>
    <scope>NUCLEOTIDE SEQUENCE [LARGE SCALE GENOMIC DNA]</scope>
    <source>
        <strain evidence="16">cv. Pinot noir / PN40024</strain>
        <tissue evidence="15">Leaf</tissue>
    </source>
</reference>
<dbReference type="InterPro" id="IPR018359">
    <property type="entry name" value="Bromodomain_CS"/>
</dbReference>
<dbReference type="CDD" id="cd03253">
    <property type="entry name" value="ABCC_ATM1_transporter"/>
    <property type="match status" value="1"/>
</dbReference>
<dbReference type="InterPro" id="IPR003439">
    <property type="entry name" value="ABC_transporter-like_ATP-bd"/>
</dbReference>
<feature type="transmembrane region" description="Helical" evidence="11">
    <location>
        <begin position="181"/>
        <end position="205"/>
    </location>
</feature>
<feature type="region of interest" description="Disordered" evidence="10">
    <location>
        <begin position="1699"/>
        <end position="1737"/>
    </location>
</feature>
<dbReference type="SMART" id="SM00382">
    <property type="entry name" value="AAA"/>
    <property type="match status" value="1"/>
</dbReference>
<evidence type="ECO:0000256" key="7">
    <source>
        <dbReference type="ARBA" id="ARBA00023117"/>
    </source>
</evidence>
<dbReference type="CDD" id="cd04369">
    <property type="entry name" value="Bromodomain"/>
    <property type="match status" value="1"/>
</dbReference>
<evidence type="ECO:0000256" key="11">
    <source>
        <dbReference type="SAM" id="Phobius"/>
    </source>
</evidence>
<evidence type="ECO:0000259" key="14">
    <source>
        <dbReference type="PROSITE" id="PS50929"/>
    </source>
</evidence>
<dbReference type="PROSITE" id="PS50929">
    <property type="entry name" value="ABC_TM1F"/>
    <property type="match status" value="1"/>
</dbReference>
<feature type="compositionally biased region" description="Polar residues" evidence="10">
    <location>
        <begin position="1113"/>
        <end position="1140"/>
    </location>
</feature>
<dbReference type="PROSITE" id="PS50014">
    <property type="entry name" value="BROMODOMAIN_2"/>
    <property type="match status" value="1"/>
</dbReference>
<keyword evidence="4" id="KW-0547">Nucleotide-binding</keyword>
<feature type="transmembrane region" description="Helical" evidence="11">
    <location>
        <begin position="265"/>
        <end position="293"/>
    </location>
</feature>
<dbReference type="Proteomes" id="UP001227230">
    <property type="component" value="Chromosome 6"/>
</dbReference>
<dbReference type="InterPro" id="IPR039421">
    <property type="entry name" value="Type_1_exporter"/>
</dbReference>
<dbReference type="PANTHER" id="PTHR24221">
    <property type="entry name" value="ATP-BINDING CASSETTE SUB-FAMILY B"/>
    <property type="match status" value="1"/>
</dbReference>
<keyword evidence="7 9" id="KW-0103">Bromodomain</keyword>
<dbReference type="SMART" id="SM00297">
    <property type="entry name" value="BROMO"/>
    <property type="match status" value="1"/>
</dbReference>
<dbReference type="InterPro" id="IPR017871">
    <property type="entry name" value="ABC_transporter-like_CS"/>
</dbReference>
<evidence type="ECO:0000256" key="5">
    <source>
        <dbReference type="ARBA" id="ARBA00022840"/>
    </source>
</evidence>
<dbReference type="Gene3D" id="1.20.920.10">
    <property type="entry name" value="Bromodomain-like"/>
    <property type="match status" value="1"/>
</dbReference>
<evidence type="ECO:0000256" key="6">
    <source>
        <dbReference type="ARBA" id="ARBA00022989"/>
    </source>
</evidence>
<keyword evidence="2" id="KW-0813">Transport</keyword>
<dbReference type="CDD" id="cd18582">
    <property type="entry name" value="ABC_6TM_ATM1_ABCB7"/>
    <property type="match status" value="1"/>
</dbReference>
<feature type="domain" description="Bromo" evidence="12">
    <location>
        <begin position="859"/>
        <end position="929"/>
    </location>
</feature>
<keyword evidence="3 11" id="KW-0812">Transmembrane</keyword>
<evidence type="ECO:0000256" key="1">
    <source>
        <dbReference type="ARBA" id="ARBA00004225"/>
    </source>
</evidence>
<protein>
    <recommendedName>
        <fullName evidence="17">ABC transporter B family member 25, mitochondrial</fullName>
    </recommendedName>
</protein>
<dbReference type="InterPro" id="IPR001487">
    <property type="entry name" value="Bromodomain"/>
</dbReference>
<dbReference type="Gene3D" id="3.40.50.300">
    <property type="entry name" value="P-loop containing nucleotide triphosphate hydrolases"/>
    <property type="match status" value="1"/>
</dbReference>
<dbReference type="Pfam" id="PF00439">
    <property type="entry name" value="Bromodomain"/>
    <property type="match status" value="1"/>
</dbReference>
<keyword evidence="16" id="KW-1185">Reference proteome</keyword>
<feature type="transmembrane region" description="Helical" evidence="11">
    <location>
        <begin position="299"/>
        <end position="320"/>
    </location>
</feature>
<feature type="region of interest" description="Disordered" evidence="10">
    <location>
        <begin position="1386"/>
        <end position="1407"/>
    </location>
</feature>
<proteinExistence type="predicted"/>
<dbReference type="InterPro" id="IPR036427">
    <property type="entry name" value="Bromodomain-like_sf"/>
</dbReference>
<keyword evidence="5" id="KW-0067">ATP-binding</keyword>
<dbReference type="PANTHER" id="PTHR24221:SF402">
    <property type="entry name" value="IRON-SULFUR CLUSTERS TRANSPORTER ABCB7, MITOCHONDRIAL"/>
    <property type="match status" value="1"/>
</dbReference>
<dbReference type="PROSITE" id="PS00211">
    <property type="entry name" value="ABC_TRANSPORTER_1"/>
    <property type="match status" value="1"/>
</dbReference>
<dbReference type="PROSITE" id="PS50893">
    <property type="entry name" value="ABC_TRANSPORTER_2"/>
    <property type="match status" value="1"/>
</dbReference>
<feature type="transmembrane region" description="Helical" evidence="11">
    <location>
        <begin position="380"/>
        <end position="401"/>
    </location>
</feature>